<evidence type="ECO:0000313" key="4">
    <source>
        <dbReference type="Proteomes" id="UP000240542"/>
    </source>
</evidence>
<accession>A0A2P8DRQ2</accession>
<dbReference type="AlphaFoldDB" id="A0A2P8DRQ2"/>
<protein>
    <submittedName>
        <fullName evidence="3">CubicO group peptidase (Beta-lactamase class C family)</fullName>
    </submittedName>
</protein>
<dbReference type="EMBL" id="PYGA01000002">
    <property type="protein sequence ID" value="PSK99896.1"/>
    <property type="molecule type" value="Genomic_DNA"/>
</dbReference>
<organism evidence="3 4">
    <name type="scientific">Murinocardiopsis flavida</name>
    <dbReference type="NCBI Taxonomy" id="645275"/>
    <lineage>
        <taxon>Bacteria</taxon>
        <taxon>Bacillati</taxon>
        <taxon>Actinomycetota</taxon>
        <taxon>Actinomycetes</taxon>
        <taxon>Streptosporangiales</taxon>
        <taxon>Nocardiopsidaceae</taxon>
        <taxon>Murinocardiopsis</taxon>
    </lineage>
</organism>
<dbReference type="InterPro" id="IPR001466">
    <property type="entry name" value="Beta-lactam-related"/>
</dbReference>
<feature type="domain" description="Beta-lactamase-related" evidence="2">
    <location>
        <begin position="19"/>
        <end position="358"/>
    </location>
</feature>
<proteinExistence type="predicted"/>
<name>A0A2P8DRQ2_9ACTN</name>
<comment type="caution">
    <text evidence="3">The sequence shown here is derived from an EMBL/GenBank/DDBJ whole genome shotgun (WGS) entry which is preliminary data.</text>
</comment>
<dbReference type="SUPFAM" id="SSF56601">
    <property type="entry name" value="beta-lactamase/transpeptidase-like"/>
    <property type="match status" value="1"/>
</dbReference>
<dbReference type="Proteomes" id="UP000240542">
    <property type="component" value="Unassembled WGS sequence"/>
</dbReference>
<dbReference type="RefSeq" id="WP_170134132.1">
    <property type="nucleotide sequence ID" value="NZ_PYGA01000002.1"/>
</dbReference>
<keyword evidence="1" id="KW-0378">Hydrolase</keyword>
<evidence type="ECO:0000259" key="2">
    <source>
        <dbReference type="Pfam" id="PF00144"/>
    </source>
</evidence>
<keyword evidence="4" id="KW-1185">Reference proteome</keyword>
<dbReference type="PANTHER" id="PTHR43283:SF11">
    <property type="entry name" value="BETA-LACTAMASE-RELATED DOMAIN-CONTAINING PROTEIN"/>
    <property type="match status" value="1"/>
</dbReference>
<dbReference type="Pfam" id="PF00144">
    <property type="entry name" value="Beta-lactamase"/>
    <property type="match status" value="1"/>
</dbReference>
<dbReference type="GO" id="GO:0016787">
    <property type="term" value="F:hydrolase activity"/>
    <property type="evidence" value="ECO:0007669"/>
    <property type="project" value="UniProtKB-KW"/>
</dbReference>
<sequence length="379" mass="38486">MTPAAAADRLVAGCGAGAEHGPLGAVVGLRAGGAREIAAAGNRVPAVGAVAAEPATTDTRFDVASVTKAVATTTALIRLVSDRSVGLDDRAAHYLPGFAGGGKDRITLRHLLLHRAGLWEWQPLYAAAPGDPAAAAALAESLPLRHPPDTGRHYSDLGFMLLGRVIEAVTGADLNDAVSGLVTGPLSLHATGFRPPPGAPVAASAFGDAAERRMVATGDPYPVVVGTGGFDGWRDALVVGDANDGKAFHAFAGVSGHAGLFSTVGDMLTWASVLADASAHDDLWDPRIVAEFTAPGPDAGQALGFRRYARVIDGTPEVVVGHPGFTGCAVGFVPDRGVALALGTNRLVTRAAPVATDALWSEVLTAADTVPVHGRPARG</sequence>
<gene>
    <name evidence="3" type="ORF">CLV63_10223</name>
</gene>
<evidence type="ECO:0000256" key="1">
    <source>
        <dbReference type="ARBA" id="ARBA00022801"/>
    </source>
</evidence>
<dbReference type="InterPro" id="IPR012338">
    <property type="entry name" value="Beta-lactam/transpept-like"/>
</dbReference>
<dbReference type="Gene3D" id="3.40.710.10">
    <property type="entry name" value="DD-peptidase/beta-lactamase superfamily"/>
    <property type="match status" value="1"/>
</dbReference>
<reference evidence="3 4" key="1">
    <citation type="submission" date="2018-03" db="EMBL/GenBank/DDBJ databases">
        <title>Genomic Encyclopedia of Archaeal and Bacterial Type Strains, Phase II (KMG-II): from individual species to whole genera.</title>
        <authorList>
            <person name="Goeker M."/>
        </authorList>
    </citation>
    <scope>NUCLEOTIDE SEQUENCE [LARGE SCALE GENOMIC DNA]</scope>
    <source>
        <strain evidence="3 4">DSM 45312</strain>
    </source>
</reference>
<dbReference type="InterPro" id="IPR050789">
    <property type="entry name" value="Diverse_Enzym_Activities"/>
</dbReference>
<evidence type="ECO:0000313" key="3">
    <source>
        <dbReference type="EMBL" id="PSK99896.1"/>
    </source>
</evidence>
<dbReference type="PANTHER" id="PTHR43283">
    <property type="entry name" value="BETA-LACTAMASE-RELATED"/>
    <property type="match status" value="1"/>
</dbReference>